<evidence type="ECO:0000259" key="2">
    <source>
        <dbReference type="PROSITE" id="PS51253"/>
    </source>
</evidence>
<dbReference type="PANTHER" id="PTHR19303">
    <property type="entry name" value="TRANSPOSON"/>
    <property type="match status" value="1"/>
</dbReference>
<name>A0AAV4AJI7_9GAST</name>
<dbReference type="SMART" id="SM00674">
    <property type="entry name" value="CENPB"/>
    <property type="match status" value="1"/>
</dbReference>
<gene>
    <name evidence="3" type="ORF">PoB_003290900</name>
</gene>
<dbReference type="SUPFAM" id="SSF46689">
    <property type="entry name" value="Homeodomain-like"/>
    <property type="match status" value="1"/>
</dbReference>
<evidence type="ECO:0000256" key="1">
    <source>
        <dbReference type="ARBA" id="ARBA00023125"/>
    </source>
</evidence>
<dbReference type="Gene3D" id="1.10.10.60">
    <property type="entry name" value="Homeodomain-like"/>
    <property type="match status" value="1"/>
</dbReference>
<sequence>MRRPETEDVDCARSKNLPLSGPILVEKAKEFDKRLGDTSFTGSTGWLDRFKSRHGIVMKRICGESAAVCQETTEGWKDTQLKKILEEFSPDDIFMDETGLFFKCLPNRTLALKGEKGTGGKIPQERITLIVAANMSGTEKLPLLTIGKFQKPRCLKNIKTLPTEYKASTKAWMTGAIFEDWVRRLDRKYLLKGRSIALVIDNCPAHPAIESLKMITFVFLPPNTTSILQPCNQGIIQALKMHYKTRFEESHRIH</sequence>
<dbReference type="Pfam" id="PF03184">
    <property type="entry name" value="DDE_1"/>
    <property type="match status" value="1"/>
</dbReference>
<dbReference type="InterPro" id="IPR006600">
    <property type="entry name" value="HTH_CenpB_DNA-bd_dom"/>
</dbReference>
<evidence type="ECO:0000313" key="3">
    <source>
        <dbReference type="EMBL" id="GFO06404.1"/>
    </source>
</evidence>
<dbReference type="InterPro" id="IPR050863">
    <property type="entry name" value="CenT-Element_Derived"/>
</dbReference>
<protein>
    <submittedName>
        <fullName evidence="3">Tigger transposable element-derived protein</fullName>
    </submittedName>
</protein>
<dbReference type="PROSITE" id="PS51253">
    <property type="entry name" value="HTH_CENPB"/>
    <property type="match status" value="1"/>
</dbReference>
<proteinExistence type="predicted"/>
<organism evidence="3 4">
    <name type="scientific">Plakobranchus ocellatus</name>
    <dbReference type="NCBI Taxonomy" id="259542"/>
    <lineage>
        <taxon>Eukaryota</taxon>
        <taxon>Metazoa</taxon>
        <taxon>Spiralia</taxon>
        <taxon>Lophotrochozoa</taxon>
        <taxon>Mollusca</taxon>
        <taxon>Gastropoda</taxon>
        <taxon>Heterobranchia</taxon>
        <taxon>Euthyneura</taxon>
        <taxon>Panpulmonata</taxon>
        <taxon>Sacoglossa</taxon>
        <taxon>Placobranchoidea</taxon>
        <taxon>Plakobranchidae</taxon>
        <taxon>Plakobranchus</taxon>
    </lineage>
</organism>
<comment type="caution">
    <text evidence="3">The sequence shown here is derived from an EMBL/GenBank/DDBJ whole genome shotgun (WGS) entry which is preliminary data.</text>
</comment>
<dbReference type="PANTHER" id="PTHR19303:SF73">
    <property type="entry name" value="PROTEIN PDC2"/>
    <property type="match status" value="1"/>
</dbReference>
<evidence type="ECO:0000313" key="4">
    <source>
        <dbReference type="Proteomes" id="UP000735302"/>
    </source>
</evidence>
<accession>A0AAV4AJI7</accession>
<dbReference type="GO" id="GO:0003677">
    <property type="term" value="F:DNA binding"/>
    <property type="evidence" value="ECO:0007669"/>
    <property type="project" value="UniProtKB-KW"/>
</dbReference>
<dbReference type="Proteomes" id="UP000735302">
    <property type="component" value="Unassembled WGS sequence"/>
</dbReference>
<dbReference type="InterPro" id="IPR009057">
    <property type="entry name" value="Homeodomain-like_sf"/>
</dbReference>
<keyword evidence="1" id="KW-0238">DNA-binding</keyword>
<keyword evidence="4" id="KW-1185">Reference proteome</keyword>
<dbReference type="EMBL" id="BLXT01003772">
    <property type="protein sequence ID" value="GFO06404.1"/>
    <property type="molecule type" value="Genomic_DNA"/>
</dbReference>
<dbReference type="InterPro" id="IPR004875">
    <property type="entry name" value="DDE_SF_endonuclease_dom"/>
</dbReference>
<dbReference type="Pfam" id="PF03221">
    <property type="entry name" value="HTH_Tnp_Tc5"/>
    <property type="match status" value="1"/>
</dbReference>
<reference evidence="3 4" key="1">
    <citation type="journal article" date="2021" name="Elife">
        <title>Chloroplast acquisition without the gene transfer in kleptoplastic sea slugs, Plakobranchus ocellatus.</title>
        <authorList>
            <person name="Maeda T."/>
            <person name="Takahashi S."/>
            <person name="Yoshida T."/>
            <person name="Shimamura S."/>
            <person name="Takaki Y."/>
            <person name="Nagai Y."/>
            <person name="Toyoda A."/>
            <person name="Suzuki Y."/>
            <person name="Arimoto A."/>
            <person name="Ishii H."/>
            <person name="Satoh N."/>
            <person name="Nishiyama T."/>
            <person name="Hasebe M."/>
            <person name="Maruyama T."/>
            <person name="Minagawa J."/>
            <person name="Obokata J."/>
            <person name="Shigenobu S."/>
        </authorList>
    </citation>
    <scope>NUCLEOTIDE SEQUENCE [LARGE SCALE GENOMIC DNA]</scope>
</reference>
<dbReference type="AlphaFoldDB" id="A0AAV4AJI7"/>
<feature type="domain" description="HTH CENPB-type" evidence="2">
    <location>
        <begin position="1"/>
        <end position="60"/>
    </location>
</feature>
<dbReference type="GO" id="GO:0005634">
    <property type="term" value="C:nucleus"/>
    <property type="evidence" value="ECO:0007669"/>
    <property type="project" value="TreeGrafter"/>
</dbReference>